<name>A0A183AH18_9TREM</name>
<dbReference type="EMBL" id="UZAN01043231">
    <property type="protein sequence ID" value="VDP77820.1"/>
    <property type="molecule type" value="Genomic_DNA"/>
</dbReference>
<dbReference type="AlphaFoldDB" id="A0A183AH18"/>
<evidence type="ECO:0000313" key="3">
    <source>
        <dbReference type="WBParaSite" id="ECPE_0000626601-mRNA-1"/>
    </source>
</evidence>
<keyword evidence="2" id="KW-1185">Reference proteome</keyword>
<reference evidence="1 2" key="2">
    <citation type="submission" date="2018-11" db="EMBL/GenBank/DDBJ databases">
        <authorList>
            <consortium name="Pathogen Informatics"/>
        </authorList>
    </citation>
    <scope>NUCLEOTIDE SEQUENCE [LARGE SCALE GENOMIC DNA]</scope>
    <source>
        <strain evidence="1 2">Egypt</strain>
    </source>
</reference>
<evidence type="ECO:0000313" key="2">
    <source>
        <dbReference type="Proteomes" id="UP000272942"/>
    </source>
</evidence>
<dbReference type="OrthoDB" id="5514950at2759"/>
<reference evidence="3" key="1">
    <citation type="submission" date="2016-06" db="UniProtKB">
        <authorList>
            <consortium name="WormBaseParasite"/>
        </authorList>
    </citation>
    <scope>IDENTIFICATION</scope>
</reference>
<dbReference type="WBParaSite" id="ECPE_0000626601-mRNA-1">
    <property type="protein sequence ID" value="ECPE_0000626601-mRNA-1"/>
    <property type="gene ID" value="ECPE_0000626601"/>
</dbReference>
<sequence length="136" mass="15057">MSAFRLLYASHVRPRLEYFGAAAYPCTAGDLAKLERVQHAATRLVVGLRGISYEGLPQSTAYLAYDILETMDDESESVGDSSSDTSEFSDGSGIEFLKSIQGDQTRISMKKIKERKVLHVSHERQVGTEIRLGLTQ</sequence>
<evidence type="ECO:0000313" key="1">
    <source>
        <dbReference type="EMBL" id="VDP77820.1"/>
    </source>
</evidence>
<accession>A0A183AH18</accession>
<protein>
    <submittedName>
        <fullName evidence="3">SAC domain-containing protein</fullName>
    </submittedName>
</protein>
<dbReference type="Proteomes" id="UP000272942">
    <property type="component" value="Unassembled WGS sequence"/>
</dbReference>
<organism evidence="3">
    <name type="scientific">Echinostoma caproni</name>
    <dbReference type="NCBI Taxonomy" id="27848"/>
    <lineage>
        <taxon>Eukaryota</taxon>
        <taxon>Metazoa</taxon>
        <taxon>Spiralia</taxon>
        <taxon>Lophotrochozoa</taxon>
        <taxon>Platyhelminthes</taxon>
        <taxon>Trematoda</taxon>
        <taxon>Digenea</taxon>
        <taxon>Plagiorchiida</taxon>
        <taxon>Echinostomata</taxon>
        <taxon>Echinostomatoidea</taxon>
        <taxon>Echinostomatidae</taxon>
        <taxon>Echinostoma</taxon>
    </lineage>
</organism>
<gene>
    <name evidence="1" type="ORF">ECPE_LOCUS6253</name>
</gene>
<proteinExistence type="predicted"/>